<feature type="domain" description="Metallo-beta-lactamase" evidence="1">
    <location>
        <begin position="19"/>
        <end position="205"/>
    </location>
</feature>
<dbReference type="InterPro" id="IPR036866">
    <property type="entry name" value="RibonucZ/Hydroxyglut_hydro"/>
</dbReference>
<dbReference type="SMART" id="SM00849">
    <property type="entry name" value="Lactamase_B"/>
    <property type="match status" value="1"/>
</dbReference>
<evidence type="ECO:0000313" key="4">
    <source>
        <dbReference type="Proteomes" id="UP000276741"/>
    </source>
</evidence>
<dbReference type="RefSeq" id="WP_126450169.1">
    <property type="nucleotide sequence ID" value="NZ_AP018553.1"/>
</dbReference>
<dbReference type="OrthoDB" id="73420at2157"/>
<evidence type="ECO:0000313" key="3">
    <source>
        <dbReference type="EMBL" id="GGT87569.1"/>
    </source>
</evidence>
<dbReference type="InterPro" id="IPR001279">
    <property type="entry name" value="Metallo-B-lactamas"/>
</dbReference>
<proteinExistence type="predicted"/>
<name>A0A348B480_9CREN</name>
<accession>A0A348B480</accession>
<dbReference type="EMBL" id="AP018553">
    <property type="protein sequence ID" value="BBD72982.1"/>
    <property type="molecule type" value="Genomic_DNA"/>
</dbReference>
<dbReference type="Proteomes" id="UP000616143">
    <property type="component" value="Unassembled WGS sequence"/>
</dbReference>
<dbReference type="Gene3D" id="3.60.15.10">
    <property type="entry name" value="Ribonuclease Z/Hydroxyacylglutathione hydrolase-like"/>
    <property type="match status" value="1"/>
</dbReference>
<reference evidence="3" key="4">
    <citation type="submission" date="2020-09" db="EMBL/GenBank/DDBJ databases">
        <authorList>
            <person name="Sun Q."/>
            <person name="Ohkuma M."/>
        </authorList>
    </citation>
    <scope>NUCLEOTIDE SEQUENCE</scope>
    <source>
        <strain evidence="3">JCM 31740</strain>
    </source>
</reference>
<sequence>MELTFLGTGAGATLGSSRFRSSILVASGAVGVLLDMGAGANLRLEDMGLTKSFQALFVTHTHLDHFNGLPDHLVLRKITAMPKLFVASPPGLGPVLSAMKAAGNDIEVELLEADLPRSSLGDVEVWSVPGCHSIYSVAYVVDDGKKRLLYSGDTREPCEPILRELKGVDLVVHESSCLEDCSRWGHTSVQEALNFFSGKRLVLTHIPSQIVKEAEQLVGGKAIIARDGLMIRM</sequence>
<dbReference type="PANTHER" id="PTHR46018:SF7">
    <property type="entry name" value="RIBONUCLEASE Z"/>
    <property type="match status" value="1"/>
</dbReference>
<reference evidence="3" key="1">
    <citation type="journal article" date="2014" name="Int. J. Syst. Evol. Microbiol.">
        <title>Complete genome sequence of Corynebacterium casei LMG S-19264T (=DSM 44701T), isolated from a smear-ripened cheese.</title>
        <authorList>
            <consortium name="US DOE Joint Genome Institute (JGI-PGF)"/>
            <person name="Walter F."/>
            <person name="Albersmeier A."/>
            <person name="Kalinowski J."/>
            <person name="Ruckert C."/>
        </authorList>
    </citation>
    <scope>NUCLEOTIDE SEQUENCE</scope>
    <source>
        <strain evidence="3">JCM 31740</strain>
    </source>
</reference>
<dbReference type="Proteomes" id="UP000276741">
    <property type="component" value="Chromosome"/>
</dbReference>
<reference evidence="4" key="2">
    <citation type="submission" date="2018-04" db="EMBL/GenBank/DDBJ databases">
        <title>Complete genome sequence of Sulfodiicoccus acidiphilus strain HS-1.</title>
        <authorList>
            <person name="Sakai H.D."/>
            <person name="Kurosawa N."/>
        </authorList>
    </citation>
    <scope>NUCLEOTIDE SEQUENCE [LARGE SCALE GENOMIC DNA]</scope>
    <source>
        <strain evidence="4">HS-1</strain>
    </source>
</reference>
<dbReference type="KEGG" id="sacd:HS1genome_1371"/>
<dbReference type="PANTHER" id="PTHR46018">
    <property type="entry name" value="ZINC PHOSPHODIESTERASE ELAC PROTEIN 1"/>
    <property type="match status" value="1"/>
</dbReference>
<gene>
    <name evidence="3" type="ORF">GCM10007116_01850</name>
    <name evidence="2" type="ORF">HS1genome_1371</name>
</gene>
<protein>
    <submittedName>
        <fullName evidence="2">MBL fold metallo-hydrolase</fullName>
    </submittedName>
</protein>
<keyword evidence="4" id="KW-1185">Reference proteome</keyword>
<reference evidence="2" key="3">
    <citation type="journal article" date="2019" name="BMC Res. Notes">
        <title>Complete genome sequence of the Sulfodiicoccus acidiphilus strain HS-1T, the first crenarchaeon that lacks polB3, isolated from an acidic hot spring in Ohwaku-dani, Hakone, Japan.</title>
        <authorList>
            <person name="Sakai H.D."/>
            <person name="Kurosawa N."/>
        </authorList>
    </citation>
    <scope>NUCLEOTIDE SEQUENCE</scope>
    <source>
        <strain evidence="2">HS-1</strain>
    </source>
</reference>
<dbReference type="AlphaFoldDB" id="A0A348B480"/>
<evidence type="ECO:0000313" key="2">
    <source>
        <dbReference type="EMBL" id="BBD72982.1"/>
    </source>
</evidence>
<dbReference type="Pfam" id="PF12706">
    <property type="entry name" value="Lactamase_B_2"/>
    <property type="match status" value="1"/>
</dbReference>
<dbReference type="EMBL" id="BMQS01000002">
    <property type="protein sequence ID" value="GGT87569.1"/>
    <property type="molecule type" value="Genomic_DNA"/>
</dbReference>
<keyword evidence="2" id="KW-0378">Hydrolase</keyword>
<dbReference type="GeneID" id="38666888"/>
<dbReference type="GO" id="GO:0042781">
    <property type="term" value="F:3'-tRNA processing endoribonuclease activity"/>
    <property type="evidence" value="ECO:0007669"/>
    <property type="project" value="TreeGrafter"/>
</dbReference>
<organism evidence="2 4">
    <name type="scientific">Sulfodiicoccus acidiphilus</name>
    <dbReference type="NCBI Taxonomy" id="1670455"/>
    <lineage>
        <taxon>Archaea</taxon>
        <taxon>Thermoproteota</taxon>
        <taxon>Thermoprotei</taxon>
        <taxon>Sulfolobales</taxon>
        <taxon>Sulfolobaceae</taxon>
        <taxon>Sulfodiicoccus</taxon>
    </lineage>
</organism>
<evidence type="ECO:0000259" key="1">
    <source>
        <dbReference type="SMART" id="SM00849"/>
    </source>
</evidence>
<dbReference type="SUPFAM" id="SSF56281">
    <property type="entry name" value="Metallo-hydrolase/oxidoreductase"/>
    <property type="match status" value="1"/>
</dbReference>